<dbReference type="AlphaFoldDB" id="A0AAW1NQ91"/>
<dbReference type="GO" id="GO:0004190">
    <property type="term" value="F:aspartic-type endopeptidase activity"/>
    <property type="evidence" value="ECO:0007669"/>
    <property type="project" value="UniProtKB-KW"/>
</dbReference>
<dbReference type="CDD" id="cd05476">
    <property type="entry name" value="pepsin_A_like_plant"/>
    <property type="match status" value="1"/>
</dbReference>
<evidence type="ECO:0000256" key="5">
    <source>
        <dbReference type="PIRSR" id="PIRSR601461-1"/>
    </source>
</evidence>
<keyword evidence="12" id="KW-1185">Reference proteome</keyword>
<keyword evidence="3 6" id="KW-0378">Hydrolase</keyword>
<name>A0AAW1NQ91_9CHLO</name>
<dbReference type="InterPro" id="IPR032861">
    <property type="entry name" value="TAXi_N"/>
</dbReference>
<feature type="region of interest" description="Disordered" evidence="7">
    <location>
        <begin position="632"/>
        <end position="654"/>
    </location>
</feature>
<dbReference type="SUPFAM" id="SSF50630">
    <property type="entry name" value="Acid proteases"/>
    <property type="match status" value="1"/>
</dbReference>
<dbReference type="Proteomes" id="UP001465755">
    <property type="component" value="Unassembled WGS sequence"/>
</dbReference>
<dbReference type="PANTHER" id="PTHR13683">
    <property type="entry name" value="ASPARTYL PROTEASES"/>
    <property type="match status" value="1"/>
</dbReference>
<feature type="active site" evidence="5">
    <location>
        <position position="294"/>
    </location>
</feature>
<evidence type="ECO:0000313" key="11">
    <source>
        <dbReference type="EMBL" id="KAK9790119.1"/>
    </source>
</evidence>
<reference evidence="11 12" key="1">
    <citation type="journal article" date="2024" name="Nat. Commun.">
        <title>Phylogenomics reveals the evolutionary origins of lichenization in chlorophyte algae.</title>
        <authorList>
            <person name="Puginier C."/>
            <person name="Libourel C."/>
            <person name="Otte J."/>
            <person name="Skaloud P."/>
            <person name="Haon M."/>
            <person name="Grisel S."/>
            <person name="Petersen M."/>
            <person name="Berrin J.G."/>
            <person name="Delaux P.M."/>
            <person name="Dal Grande F."/>
            <person name="Keller J."/>
        </authorList>
    </citation>
    <scope>NUCLEOTIDE SEQUENCE [LARGE SCALE GENOMIC DNA]</scope>
    <source>
        <strain evidence="11 12">SAG 2036</strain>
    </source>
</reference>
<dbReference type="PROSITE" id="PS00141">
    <property type="entry name" value="ASP_PROTEASE"/>
    <property type="match status" value="1"/>
</dbReference>
<dbReference type="Gene3D" id="2.40.70.10">
    <property type="entry name" value="Acid Proteases"/>
    <property type="match status" value="2"/>
</dbReference>
<feature type="transmembrane region" description="Helical" evidence="8">
    <location>
        <begin position="475"/>
        <end position="496"/>
    </location>
</feature>
<keyword evidence="9" id="KW-0732">Signal</keyword>
<dbReference type="GO" id="GO:0006508">
    <property type="term" value="P:proteolysis"/>
    <property type="evidence" value="ECO:0007669"/>
    <property type="project" value="UniProtKB-KW"/>
</dbReference>
<dbReference type="PANTHER" id="PTHR13683:SF817">
    <property type="entry name" value="OS07G0592200 PROTEIN"/>
    <property type="match status" value="1"/>
</dbReference>
<feature type="compositionally biased region" description="Gly residues" evidence="7">
    <location>
        <begin position="552"/>
        <end position="565"/>
    </location>
</feature>
<keyword evidence="6" id="KW-0645">Protease</keyword>
<dbReference type="InterPro" id="IPR033121">
    <property type="entry name" value="PEPTIDASE_A1"/>
</dbReference>
<keyword evidence="8" id="KW-0472">Membrane</keyword>
<evidence type="ECO:0000256" key="2">
    <source>
        <dbReference type="ARBA" id="ARBA00022750"/>
    </source>
</evidence>
<proteinExistence type="inferred from homology"/>
<keyword evidence="2 6" id="KW-0064">Aspartyl protease</keyword>
<keyword evidence="8" id="KW-1133">Transmembrane helix</keyword>
<dbReference type="EMBL" id="JALJOQ010000197">
    <property type="protein sequence ID" value="KAK9790119.1"/>
    <property type="molecule type" value="Genomic_DNA"/>
</dbReference>
<dbReference type="InterPro" id="IPR001461">
    <property type="entry name" value="Aspartic_peptidase_A1"/>
</dbReference>
<dbReference type="InterPro" id="IPR032799">
    <property type="entry name" value="TAXi_C"/>
</dbReference>
<evidence type="ECO:0000256" key="9">
    <source>
        <dbReference type="SAM" id="SignalP"/>
    </source>
</evidence>
<evidence type="ECO:0000256" key="7">
    <source>
        <dbReference type="SAM" id="MobiDB-lite"/>
    </source>
</evidence>
<accession>A0AAW1NQ91</accession>
<keyword evidence="4" id="KW-0325">Glycoprotein</keyword>
<feature type="chain" id="PRO_5043475124" description="Peptidase A1 domain-containing protein" evidence="9">
    <location>
        <begin position="29"/>
        <end position="654"/>
    </location>
</feature>
<dbReference type="InterPro" id="IPR034161">
    <property type="entry name" value="Pepsin-like_plant"/>
</dbReference>
<dbReference type="Pfam" id="PF14543">
    <property type="entry name" value="TAXi_N"/>
    <property type="match status" value="1"/>
</dbReference>
<feature type="domain" description="Peptidase A1" evidence="10">
    <location>
        <begin position="71"/>
        <end position="418"/>
    </location>
</feature>
<dbReference type="InterPro" id="IPR021109">
    <property type="entry name" value="Peptidase_aspartic_dom_sf"/>
</dbReference>
<comment type="caution">
    <text evidence="11">The sequence shown here is derived from an EMBL/GenBank/DDBJ whole genome shotgun (WGS) entry which is preliminary data.</text>
</comment>
<evidence type="ECO:0000313" key="12">
    <source>
        <dbReference type="Proteomes" id="UP001465755"/>
    </source>
</evidence>
<dbReference type="PRINTS" id="PR00792">
    <property type="entry name" value="PEPSIN"/>
</dbReference>
<evidence type="ECO:0000256" key="1">
    <source>
        <dbReference type="ARBA" id="ARBA00007447"/>
    </source>
</evidence>
<feature type="active site" evidence="5">
    <location>
        <position position="89"/>
    </location>
</feature>
<evidence type="ECO:0000256" key="4">
    <source>
        <dbReference type="ARBA" id="ARBA00023180"/>
    </source>
</evidence>
<comment type="similarity">
    <text evidence="1 6">Belongs to the peptidase A1 family.</text>
</comment>
<sequence length="654" mass="70504">MPSSRLLTLQHVVLSLLTASSLFHHTSATLSLPLRYREGSLAGNRVSDRDRSLLASASLPLQGSVRENGYFYATIELGTPPHPFDVIVDTGSTVTYVPCASCGENCGPNHKDAAFNPRASSSYQAIACSSPDCLCGHLQCSCDAQNQCIYQRVYEEASSSAGLIIKDNLQLPSGGVPIVFGCETRETGEIFRQQADGLMGLGNSDISIVNQLVKAGEIDDVFSLCFGGMDGDGALLLGNVSVPPYTNSLQYTPLLTSAYNKVFFTVTLEQMDVNGSALPVAREEWNRGYGAVLDSGTTFGYLPTHAFQAFRDTVSAYALSKGLQYVEKPDPEYNDVCFGHVPYPNALSQYFPSSALHFAGGVQLPLQPVHYLYQHPRERNAYCLAISDNGLSGSLLGGILFRDYLIQYDKKNSRVGFAAAPCRAIGLGTGMCTDSNGTAIPCQEPVTPSRIEREGDSHYVQEWASWASDHSVGPIIVGTLIIALLVVITFGIIYGVRKHRQLAPESTWFGMRPASGRPHDPPRNDYEMSHRQFEGLSEHEGSESPVARLLDDGGGVWRGTQGGRPGMADSDGADGYTAQQLMPAQEDNAWMEGDRHVDVGGASGFSLVHGDHARSVRHHDAPLTPPEVVLQDLPSLEGNQAESDGVHLKGRTAG</sequence>
<dbReference type="PROSITE" id="PS51767">
    <property type="entry name" value="PEPTIDASE_A1"/>
    <property type="match status" value="1"/>
</dbReference>
<dbReference type="InterPro" id="IPR001969">
    <property type="entry name" value="Aspartic_peptidase_AS"/>
</dbReference>
<feature type="region of interest" description="Disordered" evidence="7">
    <location>
        <begin position="534"/>
        <end position="574"/>
    </location>
</feature>
<gene>
    <name evidence="11" type="ORF">WJX73_003557</name>
</gene>
<keyword evidence="8" id="KW-0812">Transmembrane</keyword>
<protein>
    <recommendedName>
        <fullName evidence="10">Peptidase A1 domain-containing protein</fullName>
    </recommendedName>
</protein>
<dbReference type="Pfam" id="PF14541">
    <property type="entry name" value="TAXi_C"/>
    <property type="match status" value="1"/>
</dbReference>
<evidence type="ECO:0000259" key="10">
    <source>
        <dbReference type="PROSITE" id="PS51767"/>
    </source>
</evidence>
<evidence type="ECO:0000256" key="6">
    <source>
        <dbReference type="RuleBase" id="RU000454"/>
    </source>
</evidence>
<organism evidence="11 12">
    <name type="scientific">Symbiochloris irregularis</name>
    <dbReference type="NCBI Taxonomy" id="706552"/>
    <lineage>
        <taxon>Eukaryota</taxon>
        <taxon>Viridiplantae</taxon>
        <taxon>Chlorophyta</taxon>
        <taxon>core chlorophytes</taxon>
        <taxon>Trebouxiophyceae</taxon>
        <taxon>Trebouxiales</taxon>
        <taxon>Trebouxiaceae</taxon>
        <taxon>Symbiochloris</taxon>
    </lineage>
</organism>
<evidence type="ECO:0000256" key="8">
    <source>
        <dbReference type="SAM" id="Phobius"/>
    </source>
</evidence>
<evidence type="ECO:0000256" key="3">
    <source>
        <dbReference type="ARBA" id="ARBA00022801"/>
    </source>
</evidence>
<feature type="signal peptide" evidence="9">
    <location>
        <begin position="1"/>
        <end position="28"/>
    </location>
</feature>